<dbReference type="PaxDb" id="39947-A0A0P0VGJ0"/>
<keyword evidence="2" id="KW-1185">Reference proteome</keyword>
<dbReference type="InParanoid" id="A0A0P0VGJ0"/>
<dbReference type="Gramene" id="Os02t0218750-00">
    <property type="protein sequence ID" value="Os02t0218750-00"/>
    <property type="gene ID" value="Os02g0218750"/>
</dbReference>
<accession>A0A0P0VGJ0</accession>
<dbReference type="AlphaFoldDB" id="A0A0P0VGJ0"/>
<sequence>SAPRGAVAVGGAGQRRERDHRLKRQLLHVGGERVVPPEQPRHHQPPHRHHHVLPGALLVPLRWRPGLRPVRPHHVLQQRPGGASGAGDEPVGDELAGAVEHLLVAGGERLVPEQQLPLADLVRRVVALDDHVAPRAPVLELHRRVHAQRLPHHRLHQRHLLLHGGDGDLAAAGGRGGADLGG</sequence>
<dbReference type="eggNOG" id="ENOG502R6V2">
    <property type="taxonomic scope" value="Eukaryota"/>
</dbReference>
<evidence type="ECO:0000313" key="2">
    <source>
        <dbReference type="Proteomes" id="UP000059680"/>
    </source>
</evidence>
<proteinExistence type="predicted"/>
<dbReference type="EMBL" id="AP014958">
    <property type="protein sequence ID" value="BAS77680.1"/>
    <property type="molecule type" value="Genomic_DNA"/>
</dbReference>
<dbReference type="Proteomes" id="UP000059680">
    <property type="component" value="Chromosome 2"/>
</dbReference>
<gene>
    <name evidence="1" type="ordered locus">Os02g0218750</name>
    <name evidence="1" type="ORF">OSNPB_020218750</name>
</gene>
<organism evidence="1 2">
    <name type="scientific">Oryza sativa subsp. japonica</name>
    <name type="common">Rice</name>
    <dbReference type="NCBI Taxonomy" id="39947"/>
    <lineage>
        <taxon>Eukaryota</taxon>
        <taxon>Viridiplantae</taxon>
        <taxon>Streptophyta</taxon>
        <taxon>Embryophyta</taxon>
        <taxon>Tracheophyta</taxon>
        <taxon>Spermatophyta</taxon>
        <taxon>Magnoliopsida</taxon>
        <taxon>Liliopsida</taxon>
        <taxon>Poales</taxon>
        <taxon>Poaceae</taxon>
        <taxon>BOP clade</taxon>
        <taxon>Oryzoideae</taxon>
        <taxon>Oryzeae</taxon>
        <taxon>Oryzinae</taxon>
        <taxon>Oryza</taxon>
        <taxon>Oryza sativa</taxon>
    </lineage>
</organism>
<name>A0A0P0VGJ0_ORYSJ</name>
<feature type="non-terminal residue" evidence="1">
    <location>
        <position position="1"/>
    </location>
</feature>
<protein>
    <submittedName>
        <fullName evidence="1">Os02g0218750 protein</fullName>
    </submittedName>
</protein>
<reference evidence="1 2" key="3">
    <citation type="journal article" date="2013" name="Rice">
        <title>Improvement of the Oryza sativa Nipponbare reference genome using next generation sequence and optical map data.</title>
        <authorList>
            <person name="Kawahara Y."/>
            <person name="de la Bastide M."/>
            <person name="Hamilton J.P."/>
            <person name="Kanamori H."/>
            <person name="McCombie W.R."/>
            <person name="Ouyang S."/>
            <person name="Schwartz D.C."/>
            <person name="Tanaka T."/>
            <person name="Wu J."/>
            <person name="Zhou S."/>
            <person name="Childs K.L."/>
            <person name="Davidson R.M."/>
            <person name="Lin H."/>
            <person name="Quesada-Ocampo L."/>
            <person name="Vaillancourt B."/>
            <person name="Sakai H."/>
            <person name="Lee S.S."/>
            <person name="Kim J."/>
            <person name="Numa H."/>
            <person name="Itoh T."/>
            <person name="Buell C.R."/>
            <person name="Matsumoto T."/>
        </authorList>
    </citation>
    <scope>NUCLEOTIDE SEQUENCE [LARGE SCALE GENOMIC DNA]</scope>
    <source>
        <strain evidence="2">cv. Nipponbare</strain>
    </source>
</reference>
<reference evidence="2" key="1">
    <citation type="journal article" date="2005" name="Nature">
        <title>The map-based sequence of the rice genome.</title>
        <authorList>
            <consortium name="International rice genome sequencing project (IRGSP)"/>
            <person name="Matsumoto T."/>
            <person name="Wu J."/>
            <person name="Kanamori H."/>
            <person name="Katayose Y."/>
            <person name="Fujisawa M."/>
            <person name="Namiki N."/>
            <person name="Mizuno H."/>
            <person name="Yamamoto K."/>
            <person name="Antonio B.A."/>
            <person name="Baba T."/>
            <person name="Sakata K."/>
            <person name="Nagamura Y."/>
            <person name="Aoki H."/>
            <person name="Arikawa K."/>
            <person name="Arita K."/>
            <person name="Bito T."/>
            <person name="Chiden Y."/>
            <person name="Fujitsuka N."/>
            <person name="Fukunaka R."/>
            <person name="Hamada M."/>
            <person name="Harada C."/>
            <person name="Hayashi A."/>
            <person name="Hijishita S."/>
            <person name="Honda M."/>
            <person name="Hosokawa S."/>
            <person name="Ichikawa Y."/>
            <person name="Idonuma A."/>
            <person name="Iijima M."/>
            <person name="Ikeda M."/>
            <person name="Ikeno M."/>
            <person name="Ito K."/>
            <person name="Ito S."/>
            <person name="Ito T."/>
            <person name="Ito Y."/>
            <person name="Ito Y."/>
            <person name="Iwabuchi A."/>
            <person name="Kamiya K."/>
            <person name="Karasawa W."/>
            <person name="Kurita K."/>
            <person name="Katagiri S."/>
            <person name="Kikuta A."/>
            <person name="Kobayashi H."/>
            <person name="Kobayashi N."/>
            <person name="Machita K."/>
            <person name="Maehara T."/>
            <person name="Masukawa M."/>
            <person name="Mizubayashi T."/>
            <person name="Mukai Y."/>
            <person name="Nagasaki H."/>
            <person name="Nagata Y."/>
            <person name="Naito S."/>
            <person name="Nakashima M."/>
            <person name="Nakama Y."/>
            <person name="Nakamichi Y."/>
            <person name="Nakamura M."/>
            <person name="Meguro A."/>
            <person name="Negishi M."/>
            <person name="Ohta I."/>
            <person name="Ohta T."/>
            <person name="Okamoto M."/>
            <person name="Ono N."/>
            <person name="Saji S."/>
            <person name="Sakaguchi M."/>
            <person name="Sakai K."/>
            <person name="Shibata M."/>
            <person name="Shimokawa T."/>
            <person name="Song J."/>
            <person name="Takazaki Y."/>
            <person name="Terasawa K."/>
            <person name="Tsugane M."/>
            <person name="Tsuji K."/>
            <person name="Ueda S."/>
            <person name="Waki K."/>
            <person name="Yamagata H."/>
            <person name="Yamamoto M."/>
            <person name="Yamamoto S."/>
            <person name="Yamane H."/>
            <person name="Yoshiki S."/>
            <person name="Yoshihara R."/>
            <person name="Yukawa K."/>
            <person name="Zhong H."/>
            <person name="Yano M."/>
            <person name="Yuan Q."/>
            <person name="Ouyang S."/>
            <person name="Liu J."/>
            <person name="Jones K.M."/>
            <person name="Gansberger K."/>
            <person name="Moffat K."/>
            <person name="Hill J."/>
            <person name="Bera J."/>
            <person name="Fadrosh D."/>
            <person name="Jin S."/>
            <person name="Johri S."/>
            <person name="Kim M."/>
            <person name="Overton L."/>
            <person name="Reardon M."/>
            <person name="Tsitrin T."/>
            <person name="Vuong H."/>
            <person name="Weaver B."/>
            <person name="Ciecko A."/>
            <person name="Tallon L."/>
            <person name="Jackson J."/>
            <person name="Pai G."/>
            <person name="Aken S.V."/>
            <person name="Utterback T."/>
            <person name="Reidmuller S."/>
            <person name="Feldblyum T."/>
            <person name="Hsiao J."/>
            <person name="Zismann V."/>
            <person name="Iobst S."/>
            <person name="de Vazeille A.R."/>
            <person name="Buell C.R."/>
            <person name="Ying K."/>
            <person name="Li Y."/>
            <person name="Lu T."/>
            <person name="Huang Y."/>
            <person name="Zhao Q."/>
            <person name="Feng Q."/>
            <person name="Zhang L."/>
            <person name="Zhu J."/>
            <person name="Weng Q."/>
            <person name="Mu J."/>
            <person name="Lu Y."/>
            <person name="Fan D."/>
            <person name="Liu Y."/>
            <person name="Guan J."/>
            <person name="Zhang Y."/>
            <person name="Yu S."/>
            <person name="Liu X."/>
            <person name="Zhang Y."/>
            <person name="Hong G."/>
            <person name="Han B."/>
            <person name="Choisne N."/>
            <person name="Demange N."/>
            <person name="Orjeda G."/>
            <person name="Samain S."/>
            <person name="Cattolico L."/>
            <person name="Pelletier E."/>
            <person name="Couloux A."/>
            <person name="Segurens B."/>
            <person name="Wincker P."/>
            <person name="D'Hont A."/>
            <person name="Scarpelli C."/>
            <person name="Weissenbach J."/>
            <person name="Salanoubat M."/>
            <person name="Quetier F."/>
            <person name="Yu Y."/>
            <person name="Kim H.R."/>
            <person name="Rambo T."/>
            <person name="Currie J."/>
            <person name="Collura K."/>
            <person name="Luo M."/>
            <person name="Yang T."/>
            <person name="Ammiraju J.S.S."/>
            <person name="Engler F."/>
            <person name="Soderlund C."/>
            <person name="Wing R.A."/>
            <person name="Palmer L.E."/>
            <person name="de la Bastide M."/>
            <person name="Spiegel L."/>
            <person name="Nascimento L."/>
            <person name="Zutavern T."/>
            <person name="O'Shaughnessy A."/>
            <person name="Dike S."/>
            <person name="Dedhia N."/>
            <person name="Preston R."/>
            <person name="Balija V."/>
            <person name="McCombie W.R."/>
            <person name="Chow T."/>
            <person name="Chen H."/>
            <person name="Chung M."/>
            <person name="Chen C."/>
            <person name="Shaw J."/>
            <person name="Wu H."/>
            <person name="Hsiao K."/>
            <person name="Chao Y."/>
            <person name="Chu M."/>
            <person name="Cheng C."/>
            <person name="Hour A."/>
            <person name="Lee P."/>
            <person name="Lin S."/>
            <person name="Lin Y."/>
            <person name="Liou J."/>
            <person name="Liu S."/>
            <person name="Hsing Y."/>
            <person name="Raghuvanshi S."/>
            <person name="Mohanty A."/>
            <person name="Bharti A.K."/>
            <person name="Gaur A."/>
            <person name="Gupta V."/>
            <person name="Kumar D."/>
            <person name="Ravi V."/>
            <person name="Vij S."/>
            <person name="Kapur A."/>
            <person name="Khurana P."/>
            <person name="Khurana P."/>
            <person name="Khurana J.P."/>
            <person name="Tyagi A.K."/>
            <person name="Gaikwad K."/>
            <person name="Singh A."/>
            <person name="Dalal V."/>
            <person name="Srivastava S."/>
            <person name="Dixit A."/>
            <person name="Pal A.K."/>
            <person name="Ghazi I.A."/>
            <person name="Yadav M."/>
            <person name="Pandit A."/>
            <person name="Bhargava A."/>
            <person name="Sureshbabu K."/>
            <person name="Batra K."/>
            <person name="Sharma T.R."/>
            <person name="Mohapatra T."/>
            <person name="Singh N.K."/>
            <person name="Messing J."/>
            <person name="Nelson A.B."/>
            <person name="Fuks G."/>
            <person name="Kavchok S."/>
            <person name="Keizer G."/>
            <person name="Linton E."/>
            <person name="Llaca V."/>
            <person name="Song R."/>
            <person name="Tanyolac B."/>
            <person name="Young S."/>
            <person name="Ho-Il K."/>
            <person name="Hahn J.H."/>
            <person name="Sangsakoo G."/>
            <person name="Vanavichit A."/>
            <person name="de Mattos Luiz.A.T."/>
            <person name="Zimmer P.D."/>
            <person name="Malone G."/>
            <person name="Dellagostin O."/>
            <person name="de Oliveira A.C."/>
            <person name="Bevan M."/>
            <person name="Bancroft I."/>
            <person name="Minx P."/>
            <person name="Cordum H."/>
            <person name="Wilson R."/>
            <person name="Cheng Z."/>
            <person name="Jin W."/>
            <person name="Jiang J."/>
            <person name="Leong S.A."/>
            <person name="Iwama H."/>
            <person name="Gojobori T."/>
            <person name="Itoh T."/>
            <person name="Niimura Y."/>
            <person name="Fujii Y."/>
            <person name="Habara T."/>
            <person name="Sakai H."/>
            <person name="Sato Y."/>
            <person name="Wilson G."/>
            <person name="Kumar K."/>
            <person name="McCouch S."/>
            <person name="Juretic N."/>
            <person name="Hoen D."/>
            <person name="Wright S."/>
            <person name="Bruskiewich R."/>
            <person name="Bureau T."/>
            <person name="Miyao A."/>
            <person name="Hirochika H."/>
            <person name="Nishikawa T."/>
            <person name="Kadowaki K."/>
            <person name="Sugiura M."/>
            <person name="Burr B."/>
            <person name="Sasaki T."/>
        </authorList>
    </citation>
    <scope>NUCLEOTIDE SEQUENCE [LARGE SCALE GENOMIC DNA]</scope>
    <source>
        <strain evidence="2">cv. Nipponbare</strain>
    </source>
</reference>
<reference evidence="1 2" key="2">
    <citation type="journal article" date="2013" name="Plant Cell Physiol.">
        <title>Rice Annotation Project Database (RAP-DB): an integrative and interactive database for rice genomics.</title>
        <authorList>
            <person name="Sakai H."/>
            <person name="Lee S.S."/>
            <person name="Tanaka T."/>
            <person name="Numa H."/>
            <person name="Kim J."/>
            <person name="Kawahara Y."/>
            <person name="Wakimoto H."/>
            <person name="Yang C.C."/>
            <person name="Iwamoto M."/>
            <person name="Abe T."/>
            <person name="Yamada Y."/>
            <person name="Muto A."/>
            <person name="Inokuchi H."/>
            <person name="Ikemura T."/>
            <person name="Matsumoto T."/>
            <person name="Sasaki T."/>
            <person name="Itoh T."/>
        </authorList>
    </citation>
    <scope>NUCLEOTIDE SEQUENCE [LARGE SCALE GENOMIC DNA]</scope>
    <source>
        <strain evidence="2">cv. Nipponbare</strain>
    </source>
</reference>
<evidence type="ECO:0000313" key="1">
    <source>
        <dbReference type="EMBL" id="BAS77680.1"/>
    </source>
</evidence>